<dbReference type="InterPro" id="IPR009075">
    <property type="entry name" value="AcylCo_DH/oxidase_C"/>
</dbReference>
<dbReference type="GO" id="GO:0005737">
    <property type="term" value="C:cytoplasm"/>
    <property type="evidence" value="ECO:0007669"/>
    <property type="project" value="TreeGrafter"/>
</dbReference>
<dbReference type="InterPro" id="IPR001763">
    <property type="entry name" value="Rhodanese-like_dom"/>
</dbReference>
<dbReference type="Gene3D" id="1.20.140.10">
    <property type="entry name" value="Butyryl-CoA Dehydrogenase, subunit A, domain 3"/>
    <property type="match status" value="1"/>
</dbReference>
<evidence type="ECO:0000313" key="5">
    <source>
        <dbReference type="Proteomes" id="UP000003963"/>
    </source>
</evidence>
<evidence type="ECO:0000256" key="2">
    <source>
        <dbReference type="ARBA" id="ARBA00023002"/>
    </source>
</evidence>
<dbReference type="AlphaFoldDB" id="D9WMS5"/>
<dbReference type="InterPro" id="IPR036250">
    <property type="entry name" value="AcylCo_DH-like_C"/>
</dbReference>
<evidence type="ECO:0000256" key="1">
    <source>
        <dbReference type="ARBA" id="ARBA00022630"/>
    </source>
</evidence>
<dbReference type="SUPFAM" id="SSF47203">
    <property type="entry name" value="Acyl-CoA dehydrogenase C-terminal domain-like"/>
    <property type="match status" value="1"/>
</dbReference>
<organism evidence="4 5">
    <name type="scientific">Streptomyces himastatinicus ATCC 53653</name>
    <dbReference type="NCBI Taxonomy" id="457427"/>
    <lineage>
        <taxon>Bacteria</taxon>
        <taxon>Bacillati</taxon>
        <taxon>Actinomycetota</taxon>
        <taxon>Actinomycetes</taxon>
        <taxon>Kitasatosporales</taxon>
        <taxon>Streptomycetaceae</taxon>
        <taxon>Streptomyces</taxon>
        <taxon>Streptomyces violaceusniger group</taxon>
    </lineage>
</organism>
<dbReference type="GO" id="GO:0003995">
    <property type="term" value="F:acyl-CoA dehydrogenase activity"/>
    <property type="evidence" value="ECO:0007669"/>
    <property type="project" value="TreeGrafter"/>
</dbReference>
<keyword evidence="5" id="KW-1185">Reference proteome</keyword>
<keyword evidence="2" id="KW-0560">Oxidoreductase</keyword>
<protein>
    <submittedName>
        <fullName evidence="4">Butyryl-CoA dehydrogenase</fullName>
    </submittedName>
</protein>
<evidence type="ECO:0000259" key="3">
    <source>
        <dbReference type="PROSITE" id="PS50206"/>
    </source>
</evidence>
<dbReference type="PANTHER" id="PTHR48083">
    <property type="entry name" value="MEDIUM-CHAIN SPECIFIC ACYL-COA DEHYDROGENASE, MITOCHONDRIAL-RELATED"/>
    <property type="match status" value="1"/>
</dbReference>
<reference evidence="4 5" key="1">
    <citation type="submission" date="2009-02" db="EMBL/GenBank/DDBJ databases">
        <title>Annotation of Streptomyces hygroscopicus strain ATCC 53653.</title>
        <authorList>
            <consortium name="The Broad Institute Genome Sequencing Platform"/>
            <consortium name="Broad Institute Microbial Sequencing Center"/>
            <person name="Fischbach M."/>
            <person name="Godfrey P."/>
            <person name="Ward D."/>
            <person name="Young S."/>
            <person name="Zeng Q."/>
            <person name="Koehrsen M."/>
            <person name="Alvarado L."/>
            <person name="Berlin A.M."/>
            <person name="Bochicchio J."/>
            <person name="Borenstein D."/>
            <person name="Chapman S.B."/>
            <person name="Chen Z."/>
            <person name="Engels R."/>
            <person name="Freedman E."/>
            <person name="Gellesch M."/>
            <person name="Goldberg J."/>
            <person name="Griggs A."/>
            <person name="Gujja S."/>
            <person name="Heilman E.R."/>
            <person name="Heiman D.I."/>
            <person name="Hepburn T.A."/>
            <person name="Howarth C."/>
            <person name="Jen D."/>
            <person name="Larson L."/>
            <person name="Lewis B."/>
            <person name="Mehta T."/>
            <person name="Park D."/>
            <person name="Pearson M."/>
            <person name="Richards J."/>
            <person name="Roberts A."/>
            <person name="Saif S."/>
            <person name="Shea T.D."/>
            <person name="Shenoy N."/>
            <person name="Sisk P."/>
            <person name="Stolte C."/>
            <person name="Sykes S.N."/>
            <person name="Thomson T."/>
            <person name="Walk T."/>
            <person name="White J."/>
            <person name="Yandava C."/>
            <person name="Straight P."/>
            <person name="Clardy J."/>
            <person name="Hung D."/>
            <person name="Kolter R."/>
            <person name="Mekalanos J."/>
            <person name="Walker S."/>
            <person name="Walsh C.T."/>
            <person name="Wieland-Brown L.C."/>
            <person name="Haas B."/>
            <person name="Nusbaum C."/>
            <person name="Birren B."/>
        </authorList>
    </citation>
    <scope>NUCLEOTIDE SEQUENCE [LARGE SCALE GENOMIC DNA]</scope>
    <source>
        <strain evidence="4 5">ATCC 53653</strain>
    </source>
</reference>
<feature type="domain" description="Rhodanese" evidence="3">
    <location>
        <begin position="15"/>
        <end position="41"/>
    </location>
</feature>
<dbReference type="PROSITE" id="PS50206">
    <property type="entry name" value="RHODANESE_3"/>
    <property type="match status" value="1"/>
</dbReference>
<proteinExistence type="predicted"/>
<dbReference type="Pfam" id="PF00441">
    <property type="entry name" value="Acyl-CoA_dh_1"/>
    <property type="match status" value="1"/>
</dbReference>
<evidence type="ECO:0000313" key="4">
    <source>
        <dbReference type="EMBL" id="EFL21635.1"/>
    </source>
</evidence>
<dbReference type="GO" id="GO:0033539">
    <property type="term" value="P:fatty acid beta-oxidation using acyl-CoA dehydrogenase"/>
    <property type="evidence" value="ECO:0007669"/>
    <property type="project" value="TreeGrafter"/>
</dbReference>
<name>D9WMS5_9ACTN</name>
<dbReference type="HOGENOM" id="CLU_1244753_0_0_11"/>
<dbReference type="InterPro" id="IPR050741">
    <property type="entry name" value="Acyl-CoA_dehydrogenase"/>
</dbReference>
<sequence>MRKGGSAVPPGGSGWEVLRHAGVTAALADGGLVEWCLALEELGAGCHDITAVRAGRAFLDAHPGERLPDAMTTAAPAVATADRDLLLCAAYAVGLGRACLEAAQNRAADRVITGRRQIEYQGTSHRLAEAALELALARITVWHAAWYEDQGRPDGHAAPAAAGASVETALTCAHTLVQAYGAAGTSDPDVVRLYRGAYALTQLCGSPRGLWQTAGERWLATA</sequence>
<accession>D9WMS5</accession>
<gene>
    <name evidence="4" type="ORF">SSOG_01347</name>
</gene>
<keyword evidence="1" id="KW-0285">Flavoprotein</keyword>
<dbReference type="STRING" id="457427.SSOG_01347"/>
<dbReference type="Proteomes" id="UP000003963">
    <property type="component" value="Unassembled WGS sequence"/>
</dbReference>
<dbReference type="PANTHER" id="PTHR48083:SF2">
    <property type="entry name" value="MEDIUM-CHAIN SPECIFIC ACYL-COA DEHYDROGENASE, MITOCHONDRIAL"/>
    <property type="match status" value="1"/>
</dbReference>
<dbReference type="EMBL" id="GG657754">
    <property type="protein sequence ID" value="EFL21635.1"/>
    <property type="molecule type" value="Genomic_DNA"/>
</dbReference>